<evidence type="ECO:0000313" key="1">
    <source>
        <dbReference type="EMBL" id="KKT81552.1"/>
    </source>
</evidence>
<dbReference type="Proteomes" id="UP000034595">
    <property type="component" value="Unassembled WGS sequence"/>
</dbReference>
<sequence>MKRCRLLWLLRIWWSRLYVRKDEFDSSLSFDVEAYLEMNKKQRGEYLLNLEQRRTIAHKRDEARELVGCSLLKKGGQGSHPFNFPICDTMGCVQICYSVVTNI</sequence>
<evidence type="ECO:0000313" key="2">
    <source>
        <dbReference type="Proteomes" id="UP000034595"/>
    </source>
</evidence>
<name>A0A0G1ML69_9BACT</name>
<dbReference type="AlphaFoldDB" id="A0A0G1ML69"/>
<proteinExistence type="predicted"/>
<organism evidence="1 2">
    <name type="scientific">Candidatus Azambacteria bacterium GW2011_GWA1_44_9</name>
    <dbReference type="NCBI Taxonomy" id="1618610"/>
    <lineage>
        <taxon>Bacteria</taxon>
        <taxon>Candidatus Azamiibacteriota</taxon>
    </lineage>
</organism>
<reference evidence="1 2" key="1">
    <citation type="journal article" date="2015" name="Nature">
        <title>rRNA introns, odd ribosomes, and small enigmatic genomes across a large radiation of phyla.</title>
        <authorList>
            <person name="Brown C.T."/>
            <person name="Hug L.A."/>
            <person name="Thomas B.C."/>
            <person name="Sharon I."/>
            <person name="Castelle C.J."/>
            <person name="Singh A."/>
            <person name="Wilkins M.J."/>
            <person name="Williams K.H."/>
            <person name="Banfield J.F."/>
        </authorList>
    </citation>
    <scope>NUCLEOTIDE SEQUENCE [LARGE SCALE GENOMIC DNA]</scope>
</reference>
<dbReference type="EMBL" id="LCJQ01000008">
    <property type="protein sequence ID" value="KKT81552.1"/>
    <property type="molecule type" value="Genomic_DNA"/>
</dbReference>
<gene>
    <name evidence="1" type="ORF">UW78_C0008G0027</name>
</gene>
<protein>
    <submittedName>
        <fullName evidence="1">Uncharacterized protein</fullName>
    </submittedName>
</protein>
<accession>A0A0G1ML69</accession>
<comment type="caution">
    <text evidence="1">The sequence shown here is derived from an EMBL/GenBank/DDBJ whole genome shotgun (WGS) entry which is preliminary data.</text>
</comment>